<proteinExistence type="predicted"/>
<reference evidence="1" key="1">
    <citation type="submission" date="2023-05" db="EMBL/GenBank/DDBJ databases">
        <authorList>
            <consortium name="ELIXIR-Norway"/>
        </authorList>
    </citation>
    <scope>NUCLEOTIDE SEQUENCE</scope>
</reference>
<name>A0AC60A5V1_RANTA</name>
<protein>
    <submittedName>
        <fullName evidence="1">Uncharacterized protein</fullName>
    </submittedName>
</protein>
<accession>A0AC60A5V1</accession>
<dbReference type="EMBL" id="OX596091">
    <property type="protein sequence ID" value="CAN0549206.1"/>
    <property type="molecule type" value="Genomic_DNA"/>
</dbReference>
<gene>
    <name evidence="1" type="ORF">MRATA1EN22A_LOCUS25935</name>
</gene>
<evidence type="ECO:0000313" key="1">
    <source>
        <dbReference type="EMBL" id="CAN0549206.1"/>
    </source>
</evidence>
<organism evidence="1 2">
    <name type="scientific">Rangifer tarandus platyrhynchus</name>
    <name type="common">Svalbard reindeer</name>
    <dbReference type="NCBI Taxonomy" id="3082113"/>
    <lineage>
        <taxon>Eukaryota</taxon>
        <taxon>Metazoa</taxon>
        <taxon>Chordata</taxon>
        <taxon>Craniata</taxon>
        <taxon>Vertebrata</taxon>
        <taxon>Euteleostomi</taxon>
        <taxon>Mammalia</taxon>
        <taxon>Eutheria</taxon>
        <taxon>Laurasiatheria</taxon>
        <taxon>Artiodactyla</taxon>
        <taxon>Ruminantia</taxon>
        <taxon>Pecora</taxon>
        <taxon>Cervidae</taxon>
        <taxon>Odocoileinae</taxon>
        <taxon>Rangifer</taxon>
    </lineage>
</organism>
<sequence>MQNPSFLTPSAITVVLSPKPICILYILFLIYLFNAHLLHKNANSVRSGFPLHLSFIHYYIPTVSNLIFCVRSHSITSDSVNPWTVAHQVPLSMGFSRQEHWSGLPFPSPGDLPDPGIDCVSCVFCIGRWILYTIPPGKPSSLIGPQ</sequence>
<reference evidence="1" key="2">
    <citation type="submission" date="2025-03" db="EMBL/GenBank/DDBJ databases">
        <authorList>
            <consortium name="ELIXIR-Norway"/>
            <consortium name="Elixir Norway"/>
        </authorList>
    </citation>
    <scope>NUCLEOTIDE SEQUENCE</scope>
</reference>
<dbReference type="Proteomes" id="UP001162501">
    <property type="component" value="Chromosome 7"/>
</dbReference>
<evidence type="ECO:0000313" key="2">
    <source>
        <dbReference type="Proteomes" id="UP001162501"/>
    </source>
</evidence>